<accession>A0A915K6Q1</accession>
<protein>
    <submittedName>
        <fullName evidence="2">Secreted protein</fullName>
    </submittedName>
</protein>
<evidence type="ECO:0000313" key="2">
    <source>
        <dbReference type="WBParaSite" id="nRc.2.0.1.t34008-RA"/>
    </source>
</evidence>
<evidence type="ECO:0000313" key="1">
    <source>
        <dbReference type="Proteomes" id="UP000887565"/>
    </source>
</evidence>
<organism evidence="1 2">
    <name type="scientific">Romanomermis culicivorax</name>
    <name type="common">Nematode worm</name>
    <dbReference type="NCBI Taxonomy" id="13658"/>
    <lineage>
        <taxon>Eukaryota</taxon>
        <taxon>Metazoa</taxon>
        <taxon>Ecdysozoa</taxon>
        <taxon>Nematoda</taxon>
        <taxon>Enoplea</taxon>
        <taxon>Dorylaimia</taxon>
        <taxon>Mermithida</taxon>
        <taxon>Mermithoidea</taxon>
        <taxon>Mermithidae</taxon>
        <taxon>Romanomermis</taxon>
    </lineage>
</organism>
<proteinExistence type="predicted"/>
<dbReference type="Proteomes" id="UP000887565">
    <property type="component" value="Unplaced"/>
</dbReference>
<reference evidence="2" key="1">
    <citation type="submission" date="2022-11" db="UniProtKB">
        <authorList>
            <consortium name="WormBaseParasite"/>
        </authorList>
    </citation>
    <scope>IDENTIFICATION</scope>
</reference>
<dbReference type="WBParaSite" id="nRc.2.0.1.t34008-RA">
    <property type="protein sequence ID" value="nRc.2.0.1.t34008-RA"/>
    <property type="gene ID" value="nRc.2.0.1.g34008"/>
</dbReference>
<dbReference type="AlphaFoldDB" id="A0A915K6Q1"/>
<name>A0A915K6Q1_ROMCU</name>
<keyword evidence="1" id="KW-1185">Reference proteome</keyword>
<sequence>MFKTPSSWNKSCLLRRAFNLICCSSNSRNEAAVSRPATCKASRPFKNRFKTCDTFLITRADFDSSSWAMDKMKQSSMWPSSNATAFFSSTLPTPFLVTSLV</sequence>